<evidence type="ECO:0000313" key="2">
    <source>
        <dbReference type="Proteomes" id="UP000422108"/>
    </source>
</evidence>
<keyword evidence="2" id="KW-1185">Reference proteome</keyword>
<sequence>MIDQKNSLKRDFYAEICRVPQCNRSIYDFKRALRQTPLLKKQIKVIEELTRIYKMIIIIKAPKNGIIDDEFITI</sequence>
<dbReference type="Proteomes" id="UP000422108">
    <property type="component" value="Chromosome"/>
</dbReference>
<gene>
    <name evidence="1" type="ORF">DSCOOX_25660</name>
</gene>
<dbReference type="AlphaFoldDB" id="A0A5K8AA63"/>
<accession>A0A5K8AA63</accession>
<organism evidence="1 2">
    <name type="scientific">Desulfosarcina ovata subsp. ovata</name>
    <dbReference type="NCBI Taxonomy" id="2752305"/>
    <lineage>
        <taxon>Bacteria</taxon>
        <taxon>Pseudomonadati</taxon>
        <taxon>Thermodesulfobacteriota</taxon>
        <taxon>Desulfobacteria</taxon>
        <taxon>Desulfobacterales</taxon>
        <taxon>Desulfosarcinaceae</taxon>
        <taxon>Desulfosarcina</taxon>
    </lineage>
</organism>
<protein>
    <submittedName>
        <fullName evidence="1">Uncharacterized protein</fullName>
    </submittedName>
</protein>
<reference evidence="1 2" key="1">
    <citation type="submission" date="2019-11" db="EMBL/GenBank/DDBJ databases">
        <title>Comparative genomics of hydrocarbon-degrading Desulfosarcina strains.</title>
        <authorList>
            <person name="Watanabe M."/>
            <person name="Kojima H."/>
            <person name="Fukui M."/>
        </authorList>
    </citation>
    <scope>NUCLEOTIDE SEQUENCE [LARGE SCALE GENOMIC DNA]</scope>
    <source>
        <strain evidence="2">oXyS1</strain>
    </source>
</reference>
<name>A0A5K8AA63_9BACT</name>
<dbReference type="EMBL" id="AP021879">
    <property type="protein sequence ID" value="BBO89386.1"/>
    <property type="molecule type" value="Genomic_DNA"/>
</dbReference>
<evidence type="ECO:0000313" key="1">
    <source>
        <dbReference type="EMBL" id="BBO89386.1"/>
    </source>
</evidence>
<proteinExistence type="predicted"/>